<keyword evidence="4 9" id="KW-0507">mRNA processing</keyword>
<feature type="domain" description="RNase III" evidence="11">
    <location>
        <begin position="19"/>
        <end position="144"/>
    </location>
</feature>
<comment type="catalytic activity">
    <reaction evidence="1 9">
        <text>Endonucleolytic cleavage to 5'-phosphomonoester.</text>
        <dbReference type="EC" id="3.1.26.3"/>
    </reaction>
</comment>
<feature type="binding site" evidence="9">
    <location>
        <position position="130"/>
    </location>
    <ligand>
        <name>Mg(2+)</name>
        <dbReference type="ChEBI" id="CHEBI:18420"/>
    </ligand>
</feature>
<comment type="similarity">
    <text evidence="2">Belongs to the ribonuclease III family.</text>
</comment>
<dbReference type="FunFam" id="1.10.1520.10:FF:000001">
    <property type="entry name" value="Ribonuclease 3"/>
    <property type="match status" value="1"/>
</dbReference>
<keyword evidence="9" id="KW-0819">tRNA processing</keyword>
<dbReference type="GO" id="GO:0046872">
    <property type="term" value="F:metal ion binding"/>
    <property type="evidence" value="ECO:0007669"/>
    <property type="project" value="UniProtKB-KW"/>
</dbReference>
<organism evidence="12 13">
    <name type="scientific">Paracoccus laeviglucosivorans</name>
    <dbReference type="NCBI Taxonomy" id="1197861"/>
    <lineage>
        <taxon>Bacteria</taxon>
        <taxon>Pseudomonadati</taxon>
        <taxon>Pseudomonadota</taxon>
        <taxon>Alphaproteobacteria</taxon>
        <taxon>Rhodobacterales</taxon>
        <taxon>Paracoccaceae</taxon>
        <taxon>Paracoccus</taxon>
    </lineage>
</organism>
<keyword evidence="13" id="KW-1185">Reference proteome</keyword>
<dbReference type="PROSITE" id="PS50137">
    <property type="entry name" value="DS_RBD"/>
    <property type="match status" value="1"/>
</dbReference>
<evidence type="ECO:0000256" key="4">
    <source>
        <dbReference type="ARBA" id="ARBA00022664"/>
    </source>
</evidence>
<dbReference type="EMBL" id="FXTK01000010">
    <property type="protein sequence ID" value="SMO76651.1"/>
    <property type="molecule type" value="Genomic_DNA"/>
</dbReference>
<evidence type="ECO:0000256" key="1">
    <source>
        <dbReference type="ARBA" id="ARBA00000109"/>
    </source>
</evidence>
<dbReference type="SUPFAM" id="SSF69065">
    <property type="entry name" value="RNase III domain-like"/>
    <property type="match status" value="1"/>
</dbReference>
<accession>A0A521E009</accession>
<keyword evidence="9" id="KW-0963">Cytoplasm</keyword>
<comment type="function">
    <text evidence="9">Digests double-stranded RNA. Involved in the processing of primary rRNA transcript to yield the immediate precursors to the large and small rRNAs (23S and 16S). Processes some mRNAs, and tRNAs when they are encoded in the rRNA operon. Processes pre-crRNA and tracrRNA of type II CRISPR loci if present in the organism.</text>
</comment>
<dbReference type="GO" id="GO:0010468">
    <property type="term" value="P:regulation of gene expression"/>
    <property type="evidence" value="ECO:0007669"/>
    <property type="project" value="TreeGrafter"/>
</dbReference>
<feature type="active site" evidence="9">
    <location>
        <position position="133"/>
    </location>
</feature>
<dbReference type="Gene3D" id="1.10.1520.10">
    <property type="entry name" value="Ribonuclease III domain"/>
    <property type="match status" value="1"/>
</dbReference>
<evidence type="ECO:0000259" key="11">
    <source>
        <dbReference type="PROSITE" id="PS50142"/>
    </source>
</evidence>
<dbReference type="Gene3D" id="3.30.160.20">
    <property type="match status" value="1"/>
</dbReference>
<evidence type="ECO:0000256" key="6">
    <source>
        <dbReference type="ARBA" id="ARBA00022759"/>
    </source>
</evidence>
<keyword evidence="9" id="KW-0699">rRNA-binding</keyword>
<name>A0A521E009_9RHOB</name>
<dbReference type="HAMAP" id="MF_00104">
    <property type="entry name" value="RNase_III"/>
    <property type="match status" value="1"/>
</dbReference>
<evidence type="ECO:0000259" key="10">
    <source>
        <dbReference type="PROSITE" id="PS50137"/>
    </source>
</evidence>
<dbReference type="GO" id="GO:0003725">
    <property type="term" value="F:double-stranded RNA binding"/>
    <property type="evidence" value="ECO:0007669"/>
    <property type="project" value="TreeGrafter"/>
</dbReference>
<dbReference type="Proteomes" id="UP000319014">
    <property type="component" value="Unassembled WGS sequence"/>
</dbReference>
<dbReference type="GO" id="GO:0019843">
    <property type="term" value="F:rRNA binding"/>
    <property type="evidence" value="ECO:0007669"/>
    <property type="project" value="UniProtKB-KW"/>
</dbReference>
<keyword evidence="9" id="KW-0460">Magnesium</keyword>
<dbReference type="SMART" id="SM00358">
    <property type="entry name" value="DSRM"/>
    <property type="match status" value="1"/>
</dbReference>
<dbReference type="EC" id="3.1.26.3" evidence="9"/>
<proteinExistence type="inferred from homology"/>
<evidence type="ECO:0000256" key="2">
    <source>
        <dbReference type="ARBA" id="ARBA00010183"/>
    </source>
</evidence>
<keyword evidence="3 9" id="KW-0698">rRNA processing</keyword>
<evidence type="ECO:0000313" key="13">
    <source>
        <dbReference type="Proteomes" id="UP000319014"/>
    </source>
</evidence>
<evidence type="ECO:0000256" key="5">
    <source>
        <dbReference type="ARBA" id="ARBA00022722"/>
    </source>
</evidence>
<keyword evidence="6 9" id="KW-0255">Endonuclease</keyword>
<sequence length="241" mass="26144">MPRQTPPWHDRDMKTSAELRAFSERLGHEFARPELLLRALTHGSISTATRPDNQRLEFLGDRVLGLTLAEALFTADRAATEGQMAPRYNALVKGETCAAIAREIGLGDVLKLGRSEMMSGGRRKEALLADGMEAVLAAIYLDAGFEAARAVILRLWAARLANVDADARDAKTALQEWAQSHGMGPPRYVQTARTGPDHAPEFEITVQLDDGREANASGKGTKRSIEQAAAAALLEQIEGNT</sequence>
<dbReference type="GO" id="GO:0006397">
    <property type="term" value="P:mRNA processing"/>
    <property type="evidence" value="ECO:0007669"/>
    <property type="project" value="UniProtKB-UniRule"/>
</dbReference>
<dbReference type="InterPro" id="IPR014720">
    <property type="entry name" value="dsRBD_dom"/>
</dbReference>
<protein>
    <recommendedName>
        <fullName evidence="9">Ribonuclease 3</fullName>
        <ecNumber evidence="9">3.1.26.3</ecNumber>
    </recommendedName>
    <alternativeName>
        <fullName evidence="9">Ribonuclease III</fullName>
        <shortName evidence="9">RNase III</shortName>
    </alternativeName>
</protein>
<dbReference type="SUPFAM" id="SSF54768">
    <property type="entry name" value="dsRNA-binding domain-like"/>
    <property type="match status" value="1"/>
</dbReference>
<keyword evidence="7 9" id="KW-0378">Hydrolase</keyword>
<dbReference type="CDD" id="cd00593">
    <property type="entry name" value="RIBOc"/>
    <property type="match status" value="1"/>
</dbReference>
<dbReference type="CDD" id="cd10845">
    <property type="entry name" value="DSRM_RNAse_III_family"/>
    <property type="match status" value="1"/>
</dbReference>
<keyword evidence="9" id="KW-0479">Metal-binding</keyword>
<dbReference type="GO" id="GO:0006364">
    <property type="term" value="P:rRNA processing"/>
    <property type="evidence" value="ECO:0007669"/>
    <property type="project" value="UniProtKB-UniRule"/>
</dbReference>
<feature type="active site" evidence="9">
    <location>
        <position position="61"/>
    </location>
</feature>
<evidence type="ECO:0000256" key="8">
    <source>
        <dbReference type="ARBA" id="ARBA00022884"/>
    </source>
</evidence>
<dbReference type="AlphaFoldDB" id="A0A521E009"/>
<gene>
    <name evidence="9" type="primary">rnc</name>
    <name evidence="12" type="ORF">SAMN06265221_11089</name>
</gene>
<comment type="cofactor">
    <cofactor evidence="9">
        <name>Mg(2+)</name>
        <dbReference type="ChEBI" id="CHEBI:18420"/>
    </cofactor>
</comment>
<feature type="binding site" evidence="9">
    <location>
        <position position="133"/>
    </location>
    <ligand>
        <name>Mg(2+)</name>
        <dbReference type="ChEBI" id="CHEBI:18420"/>
    </ligand>
</feature>
<evidence type="ECO:0000256" key="3">
    <source>
        <dbReference type="ARBA" id="ARBA00022552"/>
    </source>
</evidence>
<dbReference type="InterPro" id="IPR011907">
    <property type="entry name" value="RNase_III"/>
</dbReference>
<evidence type="ECO:0000313" key="12">
    <source>
        <dbReference type="EMBL" id="SMO76651.1"/>
    </source>
</evidence>
<reference evidence="12 13" key="1">
    <citation type="submission" date="2017-05" db="EMBL/GenBank/DDBJ databases">
        <authorList>
            <person name="Varghese N."/>
            <person name="Submissions S."/>
        </authorList>
    </citation>
    <scope>NUCLEOTIDE SEQUENCE [LARGE SCALE GENOMIC DNA]</scope>
    <source>
        <strain evidence="12 13">DSM 100094</strain>
    </source>
</reference>
<dbReference type="PROSITE" id="PS00517">
    <property type="entry name" value="RNASE_3_1"/>
    <property type="match status" value="1"/>
</dbReference>
<dbReference type="InterPro" id="IPR000999">
    <property type="entry name" value="RNase_III_dom"/>
</dbReference>
<feature type="binding site" evidence="9">
    <location>
        <position position="57"/>
    </location>
    <ligand>
        <name>Mg(2+)</name>
        <dbReference type="ChEBI" id="CHEBI:18420"/>
    </ligand>
</feature>
<dbReference type="GO" id="GO:0004525">
    <property type="term" value="F:ribonuclease III activity"/>
    <property type="evidence" value="ECO:0007669"/>
    <property type="project" value="UniProtKB-UniRule"/>
</dbReference>
<dbReference type="PANTHER" id="PTHR11207">
    <property type="entry name" value="RIBONUCLEASE III"/>
    <property type="match status" value="1"/>
</dbReference>
<dbReference type="SMART" id="SM00535">
    <property type="entry name" value="RIBOc"/>
    <property type="match status" value="1"/>
</dbReference>
<dbReference type="Pfam" id="PF14622">
    <property type="entry name" value="Ribonucleas_3_3"/>
    <property type="match status" value="1"/>
</dbReference>
<dbReference type="InterPro" id="IPR036389">
    <property type="entry name" value="RNase_III_sf"/>
</dbReference>
<feature type="domain" description="DRBM" evidence="10">
    <location>
        <begin position="169"/>
        <end position="239"/>
    </location>
</feature>
<dbReference type="Pfam" id="PF00035">
    <property type="entry name" value="dsrm"/>
    <property type="match status" value="1"/>
</dbReference>
<keyword evidence="8 9" id="KW-0694">RNA-binding</keyword>
<dbReference type="GO" id="GO:0005737">
    <property type="term" value="C:cytoplasm"/>
    <property type="evidence" value="ECO:0007669"/>
    <property type="project" value="UniProtKB-SubCell"/>
</dbReference>
<dbReference type="PANTHER" id="PTHR11207:SF0">
    <property type="entry name" value="RIBONUCLEASE 3"/>
    <property type="match status" value="1"/>
</dbReference>
<evidence type="ECO:0000256" key="9">
    <source>
        <dbReference type="HAMAP-Rule" id="MF_00104"/>
    </source>
</evidence>
<keyword evidence="5 9" id="KW-0540">Nuclease</keyword>
<comment type="subunit">
    <text evidence="9">Homodimer.</text>
</comment>
<dbReference type="NCBIfam" id="TIGR02191">
    <property type="entry name" value="RNaseIII"/>
    <property type="match status" value="1"/>
</dbReference>
<evidence type="ECO:0000256" key="7">
    <source>
        <dbReference type="ARBA" id="ARBA00022801"/>
    </source>
</evidence>
<dbReference type="GO" id="GO:0008033">
    <property type="term" value="P:tRNA processing"/>
    <property type="evidence" value="ECO:0007669"/>
    <property type="project" value="UniProtKB-KW"/>
</dbReference>
<comment type="subcellular location">
    <subcellularLocation>
        <location evidence="9">Cytoplasm</location>
    </subcellularLocation>
</comment>
<dbReference type="PROSITE" id="PS50142">
    <property type="entry name" value="RNASE_3_2"/>
    <property type="match status" value="1"/>
</dbReference>